<evidence type="ECO:0000313" key="2">
    <source>
        <dbReference type="Proteomes" id="UP001159363"/>
    </source>
</evidence>
<proteinExistence type="predicted"/>
<organism evidence="1 2">
    <name type="scientific">Dryococelus australis</name>
    <dbReference type="NCBI Taxonomy" id="614101"/>
    <lineage>
        <taxon>Eukaryota</taxon>
        <taxon>Metazoa</taxon>
        <taxon>Ecdysozoa</taxon>
        <taxon>Arthropoda</taxon>
        <taxon>Hexapoda</taxon>
        <taxon>Insecta</taxon>
        <taxon>Pterygota</taxon>
        <taxon>Neoptera</taxon>
        <taxon>Polyneoptera</taxon>
        <taxon>Phasmatodea</taxon>
        <taxon>Verophasmatodea</taxon>
        <taxon>Anareolatae</taxon>
        <taxon>Phasmatidae</taxon>
        <taxon>Eurycanthinae</taxon>
        <taxon>Dryococelus</taxon>
    </lineage>
</organism>
<comment type="caution">
    <text evidence="1">The sequence shown here is derived from an EMBL/GenBank/DDBJ whole genome shotgun (WGS) entry which is preliminary data.</text>
</comment>
<keyword evidence="2" id="KW-1185">Reference proteome</keyword>
<reference evidence="1 2" key="1">
    <citation type="submission" date="2023-02" db="EMBL/GenBank/DDBJ databases">
        <title>LHISI_Scaffold_Assembly.</title>
        <authorList>
            <person name="Stuart O.P."/>
            <person name="Cleave R."/>
            <person name="Magrath M.J.L."/>
            <person name="Mikheyev A.S."/>
        </authorList>
    </citation>
    <scope>NUCLEOTIDE SEQUENCE [LARGE SCALE GENOMIC DNA]</scope>
    <source>
        <strain evidence="1">Daus_M_001</strain>
        <tissue evidence="1">Leg muscle</tissue>
    </source>
</reference>
<gene>
    <name evidence="1" type="ORF">PR048_014180</name>
</gene>
<accession>A0ABQ9HDG6</accession>
<dbReference type="Proteomes" id="UP001159363">
    <property type="component" value="Chromosome 4"/>
</dbReference>
<sequence>MAAELRLVTLTVGVVYKRRLQGRERKCDARQEFIVRCSFRVGLISSSRGGWAIALEFSLAGLMVFLASGSSRVGYLGFSRVGNVTDVGVGRWVFSGHSRFLRPCIPPLIRLHKGRDGVAVGLPASLLGELGSILRRVAPGFSHGGNRACRRVFSGISHLPRPLIPALIHTHLVSPSSTLNPLHVKRCPNLSTPLHLRLISPPPAVKAWLIDLRTCRCETRRTKLTSAILSFLPRTLDCRYSPPKLLCLYYVIASHPRCSFDCYNCRSRIFARENRTGRCRCLRGFSRTSHFPRLCFPALLRNHIVSPSSALKSSLLRATTTSSLCCECTNHRVIAFNHSAHPRRFEVCKYISIRSGYDNSLYCCFCITTQYHAVLSNTEVKQPLVPPTPTGQWTAVAERLACSPPTKANWGQSPAGSWEFRKWESCRTRPLVGGFSRGSPVSPALSFRRHSILTSITRIGSQNLAVTSRPNLLTLHFRPHTPAKWRHWPAKFANQRLEIYSPAGILANRNFSHHTVANETKGLGRATSKEQPRRFVSVRLPTLGFAGWLREALKLALAMIGYSVLWMISYWVGCRLASELPGADWRTALHTRCCSATPFCWRVRLEFALLAAPLASGEQRVAFMLTSAFANDKLAENSTNQFTLNEDARNSGWFLVVYGADHEYPSYATCRPRSRTRRLNGLTRSVPY</sequence>
<evidence type="ECO:0000313" key="1">
    <source>
        <dbReference type="EMBL" id="KAJ8882376.1"/>
    </source>
</evidence>
<protein>
    <submittedName>
        <fullName evidence="1">Uncharacterized protein</fullName>
    </submittedName>
</protein>
<name>A0ABQ9HDG6_9NEOP</name>
<dbReference type="EMBL" id="JARBHB010000005">
    <property type="protein sequence ID" value="KAJ8882376.1"/>
    <property type="molecule type" value="Genomic_DNA"/>
</dbReference>